<evidence type="ECO:0000313" key="21">
    <source>
        <dbReference type="EMBL" id="SUB24976.1"/>
    </source>
</evidence>
<gene>
    <name evidence="21" type="primary">mutT</name>
    <name evidence="21" type="ORF">NCTC11297_02052</name>
</gene>
<evidence type="ECO:0000256" key="15">
    <source>
        <dbReference type="ARBA" id="ARBA00041979"/>
    </source>
</evidence>
<dbReference type="InterPro" id="IPR015797">
    <property type="entry name" value="NUDIX_hydrolase-like_dom_sf"/>
</dbReference>
<dbReference type="PANTHER" id="PTHR47707">
    <property type="entry name" value="8-OXO-DGTP DIPHOSPHATASE"/>
    <property type="match status" value="1"/>
</dbReference>
<feature type="binding site" evidence="18">
    <location>
        <position position="59"/>
    </location>
    <ligand>
        <name>Mg(2+)</name>
        <dbReference type="ChEBI" id="CHEBI:18420"/>
    </ligand>
</feature>
<feature type="binding site" evidence="17">
    <location>
        <begin position="36"/>
        <end position="39"/>
    </location>
    <ligand>
        <name>8-oxo-dGTP</name>
        <dbReference type="ChEBI" id="CHEBI:77896"/>
    </ligand>
</feature>
<accession>A0A379ATG4</accession>
<dbReference type="EC" id="3.6.1.55" evidence="12"/>
<evidence type="ECO:0000256" key="10">
    <source>
        <dbReference type="ARBA" id="ARBA00035861"/>
    </source>
</evidence>
<dbReference type="GO" id="GO:0044715">
    <property type="term" value="F:8-oxo-dGDP phosphatase activity"/>
    <property type="evidence" value="ECO:0007669"/>
    <property type="project" value="TreeGrafter"/>
</dbReference>
<dbReference type="PRINTS" id="PR00502">
    <property type="entry name" value="NUDIXFAMILY"/>
</dbReference>
<dbReference type="Proteomes" id="UP000255098">
    <property type="component" value="Unassembled WGS sequence"/>
</dbReference>
<evidence type="ECO:0000256" key="12">
    <source>
        <dbReference type="ARBA" id="ARBA00038905"/>
    </source>
</evidence>
<evidence type="ECO:0000256" key="11">
    <source>
        <dbReference type="ARBA" id="ARBA00036904"/>
    </source>
</evidence>
<dbReference type="InterPro" id="IPR047127">
    <property type="entry name" value="MutT-like"/>
</dbReference>
<dbReference type="PRINTS" id="PR01401">
    <property type="entry name" value="MUTATORMUTT"/>
</dbReference>
<keyword evidence="4" id="KW-0235">DNA replication</keyword>
<keyword evidence="7 19" id="KW-0378">Hydrolase</keyword>
<keyword evidence="22" id="KW-1185">Reference proteome</keyword>
<evidence type="ECO:0000256" key="3">
    <source>
        <dbReference type="ARBA" id="ARBA00022457"/>
    </source>
</evidence>
<dbReference type="InterPro" id="IPR003561">
    <property type="entry name" value="Mutator_MutT"/>
</dbReference>
<dbReference type="Gene3D" id="3.90.79.10">
    <property type="entry name" value="Nucleoside Triphosphate Pyrophosphohydrolase"/>
    <property type="match status" value="1"/>
</dbReference>
<dbReference type="RefSeq" id="WP_115250077.1">
    <property type="nucleotide sequence ID" value="NZ_JBLOCS010000013.1"/>
</dbReference>
<dbReference type="GO" id="GO:0006281">
    <property type="term" value="P:DNA repair"/>
    <property type="evidence" value="ECO:0007669"/>
    <property type="project" value="UniProtKB-KW"/>
</dbReference>
<sequence length="132" mass="14962">MAKPIIQVAAGIIRNEFGQIYLTQRLEGQDFAQALEFPGGKVDKGETPEQALARELEEEIGIHILNASLFERFTFEYPSKIIQFSFYLVEQWVGEPFGREGQEGMWIAQSELDASQFPPANSKLIQRLLAEN</sequence>
<dbReference type="NCBIfam" id="TIGR00586">
    <property type="entry name" value="mutt"/>
    <property type="match status" value="1"/>
</dbReference>
<dbReference type="GO" id="GO:0006260">
    <property type="term" value="P:DNA replication"/>
    <property type="evidence" value="ECO:0007669"/>
    <property type="project" value="UniProtKB-KW"/>
</dbReference>
<evidence type="ECO:0000256" key="13">
    <source>
        <dbReference type="ARBA" id="ARBA00040794"/>
    </source>
</evidence>
<comment type="cofactor">
    <cofactor evidence="1 18">
        <name>Mg(2+)</name>
        <dbReference type="ChEBI" id="CHEBI:18420"/>
    </cofactor>
</comment>
<dbReference type="SUPFAM" id="SSF55811">
    <property type="entry name" value="Nudix"/>
    <property type="match status" value="1"/>
</dbReference>
<dbReference type="FunFam" id="3.90.79.10:FF:000014">
    <property type="entry name" value="8-oxo-dGTP diphosphatase MutT"/>
    <property type="match status" value="1"/>
</dbReference>
<dbReference type="EMBL" id="UGSP01000001">
    <property type="protein sequence ID" value="SUB24976.1"/>
    <property type="molecule type" value="Genomic_DNA"/>
</dbReference>
<dbReference type="InterPro" id="IPR000086">
    <property type="entry name" value="NUDIX_hydrolase_dom"/>
</dbReference>
<dbReference type="CDD" id="cd03425">
    <property type="entry name" value="NUDIX_MutT_NudA_like"/>
    <property type="match status" value="1"/>
</dbReference>
<dbReference type="GO" id="GO:0035539">
    <property type="term" value="F:8-oxo-7,8-dihydrodeoxyguanosine triphosphate pyrophosphatase activity"/>
    <property type="evidence" value="ECO:0007669"/>
    <property type="project" value="UniProtKB-EC"/>
</dbReference>
<dbReference type="GO" id="GO:0046872">
    <property type="term" value="F:metal ion binding"/>
    <property type="evidence" value="ECO:0007669"/>
    <property type="project" value="UniProtKB-KW"/>
</dbReference>
<keyword evidence="5 18" id="KW-0479">Metal-binding</keyword>
<evidence type="ECO:0000256" key="2">
    <source>
        <dbReference type="ARBA" id="ARBA00005582"/>
    </source>
</evidence>
<evidence type="ECO:0000256" key="9">
    <source>
        <dbReference type="ARBA" id="ARBA00023204"/>
    </source>
</evidence>
<name>A0A379ATG4_AVIAV</name>
<dbReference type="PROSITE" id="PS51462">
    <property type="entry name" value="NUDIX"/>
    <property type="match status" value="1"/>
</dbReference>
<protein>
    <recommendedName>
        <fullName evidence="13">8-oxo-dGTP diphosphatase</fullName>
        <ecNumber evidence="12">3.6.1.55</ecNumber>
    </recommendedName>
    <alternativeName>
        <fullName evidence="16">7,8-dihydro-8-oxoguanine-triphosphatase</fullName>
    </alternativeName>
    <alternativeName>
        <fullName evidence="15">Mutator protein MutT</fullName>
    </alternativeName>
    <alternativeName>
        <fullName evidence="14">dGTP pyrophosphohydrolase</fullName>
    </alternativeName>
</protein>
<proteinExistence type="inferred from homology"/>
<comment type="catalytic activity">
    <reaction evidence="11">
        <text>8-oxo-GTP + H2O = 8-oxo-GMP + diphosphate + H(+)</text>
        <dbReference type="Rhea" id="RHEA:67616"/>
        <dbReference type="ChEBI" id="CHEBI:15377"/>
        <dbReference type="ChEBI" id="CHEBI:15378"/>
        <dbReference type="ChEBI" id="CHEBI:33019"/>
        <dbReference type="ChEBI" id="CHEBI:143553"/>
        <dbReference type="ChEBI" id="CHEBI:145694"/>
    </reaction>
</comment>
<dbReference type="AlphaFoldDB" id="A0A379ATG4"/>
<evidence type="ECO:0000256" key="19">
    <source>
        <dbReference type="RuleBase" id="RU003476"/>
    </source>
</evidence>
<evidence type="ECO:0000256" key="16">
    <source>
        <dbReference type="ARBA" id="ARBA00042798"/>
    </source>
</evidence>
<dbReference type="InterPro" id="IPR020476">
    <property type="entry name" value="Nudix_hydrolase"/>
</dbReference>
<evidence type="ECO:0000313" key="22">
    <source>
        <dbReference type="Proteomes" id="UP000255098"/>
    </source>
</evidence>
<organism evidence="21 22">
    <name type="scientific">Avibacterium avium</name>
    <name type="common">Pasteurella avium</name>
    <dbReference type="NCBI Taxonomy" id="751"/>
    <lineage>
        <taxon>Bacteria</taxon>
        <taxon>Pseudomonadati</taxon>
        <taxon>Pseudomonadota</taxon>
        <taxon>Gammaproteobacteria</taxon>
        <taxon>Pasteurellales</taxon>
        <taxon>Pasteurellaceae</taxon>
        <taxon>Avibacterium</taxon>
    </lineage>
</organism>
<comment type="similarity">
    <text evidence="2 19">Belongs to the Nudix hydrolase family.</text>
</comment>
<evidence type="ECO:0000256" key="17">
    <source>
        <dbReference type="PIRSR" id="PIRSR603561-1"/>
    </source>
</evidence>
<dbReference type="PANTHER" id="PTHR47707:SF1">
    <property type="entry name" value="NUDIX HYDROLASE FAMILY PROTEIN"/>
    <property type="match status" value="1"/>
</dbReference>
<reference evidence="21 22" key="1">
    <citation type="submission" date="2018-06" db="EMBL/GenBank/DDBJ databases">
        <authorList>
            <consortium name="Pathogen Informatics"/>
            <person name="Doyle S."/>
        </authorList>
    </citation>
    <scope>NUCLEOTIDE SEQUENCE [LARGE SCALE GENOMIC DNA]</scope>
    <source>
        <strain evidence="22">NCTC 11297</strain>
    </source>
</reference>
<comment type="catalytic activity">
    <reaction evidence="10">
        <text>8-oxo-dGTP + H2O = 8-oxo-dGMP + diphosphate + H(+)</text>
        <dbReference type="Rhea" id="RHEA:31575"/>
        <dbReference type="ChEBI" id="CHEBI:15377"/>
        <dbReference type="ChEBI" id="CHEBI:15378"/>
        <dbReference type="ChEBI" id="CHEBI:33019"/>
        <dbReference type="ChEBI" id="CHEBI:63224"/>
        <dbReference type="ChEBI" id="CHEBI:77896"/>
        <dbReference type="EC" id="3.6.1.55"/>
    </reaction>
</comment>
<evidence type="ECO:0000256" key="14">
    <source>
        <dbReference type="ARBA" id="ARBA00041592"/>
    </source>
</evidence>
<evidence type="ECO:0000256" key="6">
    <source>
        <dbReference type="ARBA" id="ARBA00022763"/>
    </source>
</evidence>
<dbReference type="GO" id="GO:0044716">
    <property type="term" value="F:8-oxo-GDP phosphatase activity"/>
    <property type="evidence" value="ECO:0007669"/>
    <property type="project" value="TreeGrafter"/>
</dbReference>
<evidence type="ECO:0000259" key="20">
    <source>
        <dbReference type="PROSITE" id="PS51462"/>
    </source>
</evidence>
<evidence type="ECO:0000256" key="7">
    <source>
        <dbReference type="ARBA" id="ARBA00022801"/>
    </source>
</evidence>
<evidence type="ECO:0000256" key="4">
    <source>
        <dbReference type="ARBA" id="ARBA00022705"/>
    </source>
</evidence>
<dbReference type="Pfam" id="PF00293">
    <property type="entry name" value="NUDIX"/>
    <property type="match status" value="1"/>
</dbReference>
<dbReference type="GO" id="GO:0008413">
    <property type="term" value="F:8-oxo-7,8-dihydroguanosine triphosphate pyrophosphatase activity"/>
    <property type="evidence" value="ECO:0007669"/>
    <property type="project" value="InterPro"/>
</dbReference>
<evidence type="ECO:0000256" key="1">
    <source>
        <dbReference type="ARBA" id="ARBA00001946"/>
    </source>
</evidence>
<keyword evidence="9" id="KW-0234">DNA repair</keyword>
<evidence type="ECO:0000256" key="5">
    <source>
        <dbReference type="ARBA" id="ARBA00022723"/>
    </source>
</evidence>
<evidence type="ECO:0000256" key="8">
    <source>
        <dbReference type="ARBA" id="ARBA00022842"/>
    </source>
</evidence>
<dbReference type="InterPro" id="IPR020084">
    <property type="entry name" value="NUDIX_hydrolase_CS"/>
</dbReference>
<feature type="binding site" evidence="17">
    <location>
        <position position="121"/>
    </location>
    <ligand>
        <name>8-oxo-dGTP</name>
        <dbReference type="ChEBI" id="CHEBI:77896"/>
    </ligand>
</feature>
<dbReference type="PROSITE" id="PS00893">
    <property type="entry name" value="NUDIX_BOX"/>
    <property type="match status" value="1"/>
</dbReference>
<evidence type="ECO:0000256" key="18">
    <source>
        <dbReference type="PIRSR" id="PIRSR603561-2"/>
    </source>
</evidence>
<feature type="binding site" evidence="18">
    <location>
        <position position="39"/>
    </location>
    <ligand>
        <name>Mg(2+)</name>
        <dbReference type="ChEBI" id="CHEBI:18420"/>
    </ligand>
</feature>
<feature type="domain" description="Nudix hydrolase" evidence="20">
    <location>
        <begin position="4"/>
        <end position="131"/>
    </location>
</feature>
<feature type="binding site" evidence="17">
    <location>
        <position position="25"/>
    </location>
    <ligand>
        <name>8-oxo-dGTP</name>
        <dbReference type="ChEBI" id="CHEBI:77896"/>
    </ligand>
</feature>
<dbReference type="NCBIfam" id="NF008044">
    <property type="entry name" value="PRK10776.1"/>
    <property type="match status" value="1"/>
</dbReference>
<dbReference type="GeneID" id="300134236"/>
<keyword evidence="6" id="KW-0227">DNA damage</keyword>
<keyword evidence="8 18" id="KW-0460">Magnesium</keyword>
<keyword evidence="3" id="KW-0515">Mutator protein</keyword>